<evidence type="ECO:0000313" key="1">
    <source>
        <dbReference type="EMBL" id="MFC0389585.1"/>
    </source>
</evidence>
<proteinExistence type="predicted"/>
<evidence type="ECO:0000313" key="2">
    <source>
        <dbReference type="Proteomes" id="UP001589789"/>
    </source>
</evidence>
<protein>
    <submittedName>
        <fullName evidence="1">Uncharacterized protein</fullName>
    </submittedName>
</protein>
<reference evidence="1 2" key="1">
    <citation type="submission" date="2024-09" db="EMBL/GenBank/DDBJ databases">
        <authorList>
            <person name="Sun Q."/>
            <person name="Mori K."/>
        </authorList>
    </citation>
    <scope>NUCLEOTIDE SEQUENCE [LARGE SCALE GENOMIC DNA]</scope>
    <source>
        <strain evidence="1 2">CCM 7468</strain>
    </source>
</reference>
<keyword evidence="2" id="KW-1185">Reference proteome</keyword>
<gene>
    <name evidence="1" type="ORF">ACFFIC_29165</name>
</gene>
<name>A0ABV6J122_9PROT</name>
<organism evidence="1 2">
    <name type="scientific">Muricoccus vinaceus</name>
    <dbReference type="NCBI Taxonomy" id="424704"/>
    <lineage>
        <taxon>Bacteria</taxon>
        <taxon>Pseudomonadati</taxon>
        <taxon>Pseudomonadota</taxon>
        <taxon>Alphaproteobacteria</taxon>
        <taxon>Acetobacterales</taxon>
        <taxon>Roseomonadaceae</taxon>
        <taxon>Muricoccus</taxon>
    </lineage>
</organism>
<dbReference type="RefSeq" id="WP_377057089.1">
    <property type="nucleotide sequence ID" value="NZ_JBHLVZ010000114.1"/>
</dbReference>
<comment type="caution">
    <text evidence="1">The sequence shown here is derived from an EMBL/GenBank/DDBJ whole genome shotgun (WGS) entry which is preliminary data.</text>
</comment>
<dbReference type="Proteomes" id="UP001589789">
    <property type="component" value="Unassembled WGS sequence"/>
</dbReference>
<sequence>MLHLTRRQRLRRMVPTVVMPGEMGVALALAMVEEAGTAGGKPLRRG</sequence>
<accession>A0ABV6J122</accession>
<dbReference type="EMBL" id="JBHLVZ010000114">
    <property type="protein sequence ID" value="MFC0389585.1"/>
    <property type="molecule type" value="Genomic_DNA"/>
</dbReference>